<dbReference type="AlphaFoldDB" id="A0A1Y1ZUZ5"/>
<accession>A0A1Y1ZUZ5</accession>
<dbReference type="OrthoDB" id="3784216at2759"/>
<reference evidence="2 3" key="1">
    <citation type="submission" date="2016-07" db="EMBL/GenBank/DDBJ databases">
        <title>Pervasive Adenine N6-methylation of Active Genes in Fungi.</title>
        <authorList>
            <consortium name="DOE Joint Genome Institute"/>
            <person name="Mondo S.J."/>
            <person name="Dannebaum R.O."/>
            <person name="Kuo R.C."/>
            <person name="Labutti K."/>
            <person name="Haridas S."/>
            <person name="Kuo A."/>
            <person name="Salamov A."/>
            <person name="Ahrendt S.R."/>
            <person name="Lipzen A."/>
            <person name="Sullivan W."/>
            <person name="Andreopoulos W.B."/>
            <person name="Clum A."/>
            <person name="Lindquist E."/>
            <person name="Daum C."/>
            <person name="Ramamoorthy G.K."/>
            <person name="Gryganskyi A."/>
            <person name="Culley D."/>
            <person name="Magnuson J.K."/>
            <person name="James T.Y."/>
            <person name="O'Malley M.A."/>
            <person name="Stajich J.E."/>
            <person name="Spatafora J.W."/>
            <person name="Visel A."/>
            <person name="Grigoriev I.V."/>
        </authorList>
    </citation>
    <scope>NUCLEOTIDE SEQUENCE [LARGE SCALE GENOMIC DNA]</scope>
    <source>
        <strain evidence="2 3">CBS 115471</strain>
    </source>
</reference>
<dbReference type="EMBL" id="MCFA01000040">
    <property type="protein sequence ID" value="ORY13605.1"/>
    <property type="molecule type" value="Genomic_DNA"/>
</dbReference>
<evidence type="ECO:0000313" key="2">
    <source>
        <dbReference type="EMBL" id="ORY13605.1"/>
    </source>
</evidence>
<gene>
    <name evidence="2" type="ORF">BCR34DRAFT_599777</name>
</gene>
<protein>
    <submittedName>
        <fullName evidence="2">Uncharacterized protein</fullName>
    </submittedName>
</protein>
<proteinExistence type="predicted"/>
<sequence>MRFFQNLSTLLLGAALAGSVVAVPKPTEVDNPLVRRFQNLEEDIKADHETWVKYEAAAHATSKRSLSKRLDGTEVAMGESKSWNFPIGLWTQGLVPCIGLAVVDNKKGNPGTLVRVLGHFTASEFNKENQWQVFKGLVDAEDMENKRGFMSVPDLNEGLVEGFDDKMKKVGKEIEDELKDRMDSIVEGNAHVTRRHMIPATTMNIDKDNNVFVNGQQVS</sequence>
<feature type="signal peptide" evidence="1">
    <location>
        <begin position="1"/>
        <end position="22"/>
    </location>
</feature>
<organism evidence="2 3">
    <name type="scientific">Clohesyomyces aquaticus</name>
    <dbReference type="NCBI Taxonomy" id="1231657"/>
    <lineage>
        <taxon>Eukaryota</taxon>
        <taxon>Fungi</taxon>
        <taxon>Dikarya</taxon>
        <taxon>Ascomycota</taxon>
        <taxon>Pezizomycotina</taxon>
        <taxon>Dothideomycetes</taxon>
        <taxon>Pleosporomycetidae</taxon>
        <taxon>Pleosporales</taxon>
        <taxon>Lindgomycetaceae</taxon>
        <taxon>Clohesyomyces</taxon>
    </lineage>
</organism>
<comment type="caution">
    <text evidence="2">The sequence shown here is derived from an EMBL/GenBank/DDBJ whole genome shotgun (WGS) entry which is preliminary data.</text>
</comment>
<name>A0A1Y1ZUZ5_9PLEO</name>
<evidence type="ECO:0000256" key="1">
    <source>
        <dbReference type="SAM" id="SignalP"/>
    </source>
</evidence>
<feature type="chain" id="PRO_5013345039" evidence="1">
    <location>
        <begin position="23"/>
        <end position="219"/>
    </location>
</feature>
<keyword evidence="3" id="KW-1185">Reference proteome</keyword>
<keyword evidence="1" id="KW-0732">Signal</keyword>
<dbReference type="Proteomes" id="UP000193144">
    <property type="component" value="Unassembled WGS sequence"/>
</dbReference>
<evidence type="ECO:0000313" key="3">
    <source>
        <dbReference type="Proteomes" id="UP000193144"/>
    </source>
</evidence>